<evidence type="ECO:0000313" key="3">
    <source>
        <dbReference type="EMBL" id="BBA98842.1"/>
    </source>
</evidence>
<dbReference type="KEGG" id="arev:RVR_5196"/>
<feature type="transmembrane region" description="Helical" evidence="2">
    <location>
        <begin position="43"/>
        <end position="62"/>
    </location>
</feature>
<keyword evidence="2" id="KW-1133">Transmembrane helix</keyword>
<protein>
    <submittedName>
        <fullName evidence="3">Uncharacterized protein</fullName>
    </submittedName>
</protein>
<evidence type="ECO:0000313" key="4">
    <source>
        <dbReference type="Proteomes" id="UP000595703"/>
    </source>
</evidence>
<sequence length="269" mass="27513">MAMTDEERELSDLLERVVPQLPAPAQRWERVRERMRRRRRRRAAVGASVTTVVVVAAAGLLLPQVGGGPGASPSGTRVGAGSGPVGSGAAGAGAPTGSTAATGAPASDGPTPSSTLLATAPSGYRLYLYPDLAGLRLTVPHAWYALKAGTSAEYVSTQALAVPEGGCDHALDDFCTPLVHRLDRGGALLQLSVVHGSAMADKFRLTGRRVDTAPVATACSTVGGTVQLTTVLTGPGDGDDLVTVTACLAQPTAAQQARVRHVLNSADFT</sequence>
<evidence type="ECO:0000256" key="1">
    <source>
        <dbReference type="SAM" id="MobiDB-lite"/>
    </source>
</evidence>
<gene>
    <name evidence="3" type="ORF">RVR_5196</name>
</gene>
<evidence type="ECO:0000256" key="2">
    <source>
        <dbReference type="SAM" id="Phobius"/>
    </source>
</evidence>
<keyword evidence="2" id="KW-0812">Transmembrane</keyword>
<feature type="compositionally biased region" description="Gly residues" evidence="1">
    <location>
        <begin position="78"/>
        <end position="91"/>
    </location>
</feature>
<organism evidence="3 4">
    <name type="scientific">Actinacidiphila reveromycinica</name>
    <dbReference type="NCBI Taxonomy" id="659352"/>
    <lineage>
        <taxon>Bacteria</taxon>
        <taxon>Bacillati</taxon>
        <taxon>Actinomycetota</taxon>
        <taxon>Actinomycetes</taxon>
        <taxon>Kitasatosporales</taxon>
        <taxon>Streptomycetaceae</taxon>
        <taxon>Actinacidiphila</taxon>
    </lineage>
</organism>
<keyword evidence="4" id="KW-1185">Reference proteome</keyword>
<accession>A0A7U3UU35</accession>
<proteinExistence type="predicted"/>
<feature type="compositionally biased region" description="Low complexity" evidence="1">
    <location>
        <begin position="92"/>
        <end position="111"/>
    </location>
</feature>
<keyword evidence="2" id="KW-0472">Membrane</keyword>
<feature type="region of interest" description="Disordered" evidence="1">
    <location>
        <begin position="68"/>
        <end position="114"/>
    </location>
</feature>
<reference evidence="3 4" key="4">
    <citation type="journal article" date="2020" name="Sci. Rep.">
        <title>beta-carboline chemical signals induce reveromycin production through a LuxR family regulator in Streptomyces sp. SN-593.</title>
        <authorList>
            <person name="Panthee S."/>
            <person name="Kito N."/>
            <person name="Hayashi T."/>
            <person name="Shimizu T."/>
            <person name="Ishikawa J."/>
            <person name="Hamamoto H."/>
            <person name="Osada H."/>
            <person name="Takahashi S."/>
        </authorList>
    </citation>
    <scope>NUCLEOTIDE SEQUENCE [LARGE SCALE GENOMIC DNA]</scope>
    <source>
        <strain evidence="3 4">SN-593</strain>
    </source>
</reference>
<dbReference type="Proteomes" id="UP000595703">
    <property type="component" value="Chromosome"/>
</dbReference>
<reference evidence="3 4" key="3">
    <citation type="journal article" date="2011" name="Nat. Chem. Biol.">
        <title>Reveromycin A biosynthesis uses RevG and RevJ for stereospecific spiroacetal formation.</title>
        <authorList>
            <person name="Takahashi S."/>
            <person name="Toyoda A."/>
            <person name="Sekiyama Y."/>
            <person name="Takagi H."/>
            <person name="Nogawa T."/>
            <person name="Uramoto M."/>
            <person name="Suzuki R."/>
            <person name="Koshino H."/>
            <person name="Kumano T."/>
            <person name="Panthee S."/>
            <person name="Dairi T."/>
            <person name="Ishikawa J."/>
            <person name="Ikeda H."/>
            <person name="Sakaki Y."/>
            <person name="Osada H."/>
        </authorList>
    </citation>
    <scope>NUCLEOTIDE SEQUENCE [LARGE SCALE GENOMIC DNA]</scope>
    <source>
        <strain evidence="3 4">SN-593</strain>
    </source>
</reference>
<dbReference type="EMBL" id="AP018365">
    <property type="protein sequence ID" value="BBA98842.1"/>
    <property type="molecule type" value="Genomic_DNA"/>
</dbReference>
<reference evidence="3 4" key="1">
    <citation type="journal article" date="2010" name="J. Bacteriol.">
        <title>Biochemical characterization of a novel indole prenyltransferase from Streptomyces sp. SN-593.</title>
        <authorList>
            <person name="Takahashi S."/>
            <person name="Takagi H."/>
            <person name="Toyoda A."/>
            <person name="Uramoto M."/>
            <person name="Nogawa T."/>
            <person name="Ueki M."/>
            <person name="Sakaki Y."/>
            <person name="Osada H."/>
        </authorList>
    </citation>
    <scope>NUCLEOTIDE SEQUENCE [LARGE SCALE GENOMIC DNA]</scope>
    <source>
        <strain evidence="3 4">SN-593</strain>
    </source>
</reference>
<reference evidence="3 4" key="2">
    <citation type="journal article" date="2011" name="J. Antibiot.">
        <title>Furaquinocins I and J: novel polyketide isoprenoid hybrid compounds from Streptomyces reveromyceticus SN-593.</title>
        <authorList>
            <person name="Panthee S."/>
            <person name="Takahashi S."/>
            <person name="Takagi H."/>
            <person name="Nogawa T."/>
            <person name="Oowada E."/>
            <person name="Uramoto M."/>
            <person name="Osada H."/>
        </authorList>
    </citation>
    <scope>NUCLEOTIDE SEQUENCE [LARGE SCALE GENOMIC DNA]</scope>
    <source>
        <strain evidence="3 4">SN-593</strain>
    </source>
</reference>
<dbReference type="AlphaFoldDB" id="A0A7U3UU35"/>
<name>A0A7U3UU35_9ACTN</name>